<feature type="region of interest" description="Disordered" evidence="2">
    <location>
        <begin position="559"/>
        <end position="580"/>
    </location>
</feature>
<name>A0AAD1X5T3_EUPCR</name>
<dbReference type="Proteomes" id="UP001295684">
    <property type="component" value="Unassembled WGS sequence"/>
</dbReference>
<proteinExistence type="predicted"/>
<reference evidence="3" key="1">
    <citation type="submission" date="2023-07" db="EMBL/GenBank/DDBJ databases">
        <authorList>
            <consortium name="AG Swart"/>
            <person name="Singh M."/>
            <person name="Singh A."/>
            <person name="Seah K."/>
            <person name="Emmerich C."/>
        </authorList>
    </citation>
    <scope>NUCLEOTIDE SEQUENCE</scope>
    <source>
        <strain evidence="3">DP1</strain>
    </source>
</reference>
<feature type="region of interest" description="Disordered" evidence="2">
    <location>
        <begin position="256"/>
        <end position="283"/>
    </location>
</feature>
<dbReference type="AlphaFoldDB" id="A0AAD1X5T3"/>
<keyword evidence="1" id="KW-0175">Coiled coil</keyword>
<gene>
    <name evidence="3" type="ORF">ECRASSUSDP1_LOCUS1146</name>
</gene>
<keyword evidence="4" id="KW-1185">Reference proteome</keyword>
<organism evidence="3 4">
    <name type="scientific">Euplotes crassus</name>
    <dbReference type="NCBI Taxonomy" id="5936"/>
    <lineage>
        <taxon>Eukaryota</taxon>
        <taxon>Sar</taxon>
        <taxon>Alveolata</taxon>
        <taxon>Ciliophora</taxon>
        <taxon>Intramacronucleata</taxon>
        <taxon>Spirotrichea</taxon>
        <taxon>Hypotrichia</taxon>
        <taxon>Euplotida</taxon>
        <taxon>Euplotidae</taxon>
        <taxon>Moneuplotes</taxon>
    </lineage>
</organism>
<accession>A0AAD1X5T3</accession>
<feature type="region of interest" description="Disordered" evidence="2">
    <location>
        <begin position="516"/>
        <end position="545"/>
    </location>
</feature>
<feature type="coiled-coil region" evidence="1">
    <location>
        <begin position="316"/>
        <end position="368"/>
    </location>
</feature>
<feature type="region of interest" description="Disordered" evidence="2">
    <location>
        <begin position="291"/>
        <end position="310"/>
    </location>
</feature>
<dbReference type="EMBL" id="CAMPGE010001084">
    <property type="protein sequence ID" value="CAI2359852.1"/>
    <property type="molecule type" value="Genomic_DNA"/>
</dbReference>
<feature type="compositionally biased region" description="Polar residues" evidence="2">
    <location>
        <begin position="524"/>
        <end position="541"/>
    </location>
</feature>
<feature type="coiled-coil region" evidence="1">
    <location>
        <begin position="131"/>
        <end position="231"/>
    </location>
</feature>
<feature type="compositionally biased region" description="Polar residues" evidence="2">
    <location>
        <begin position="256"/>
        <end position="274"/>
    </location>
</feature>
<evidence type="ECO:0000256" key="1">
    <source>
        <dbReference type="SAM" id="Coils"/>
    </source>
</evidence>
<sequence length="580" mass="67339">MFDIADDYADEATQTPPFSAKATLGFFLPTINRINKYIPIIKKLQKTLQNHNTDILELKLRNSDFVSSSLFQVRCDQIEKSVDRISYLQKEVNSSQGALQNENHGDVGLKETYVTQRQFKQLVEKVKDLEKESQEKWNRDYKQEIMNLQRNFTQLKKNFSAQLKSSEQSMKELQSKVILMEAQNKSIEEKCEQLDTRIDSQKVITPKATSVNLDEERLQETNERIDLLQKMISTPDEIDKRVNAIINRLGLIGDSDMNSQNEIGASSPSKSPRQPSLKKLSQRVDQLELSTLQKVQVETPKPKTKPSKDTQTFFERNKIQDRVKKLEKLLQVYSHDIDLLKASKMAKMDELMNTMHDYRNTKLSLESKISSLVSQLDKATSRLTDSIDSVKSHVDRTTQNFIQEFNNLKHENEGILREFKRVMEEYRTLVQKVEISNNFPFTGERTSRNATSKSLNKITLRSNVMGMSQKSGKRHKYRQTEFMDPFQECETTKERYNKSTDYRTYFNSKTLDKQANLFGESPKKTNSSWMNKTADQDSQINAFKKKSLRKLQTKIPQWNMKVASSRRTEKSGSSRLYTAE</sequence>
<protein>
    <submittedName>
        <fullName evidence="3">Uncharacterized protein</fullName>
    </submittedName>
</protein>
<evidence type="ECO:0000313" key="4">
    <source>
        <dbReference type="Proteomes" id="UP001295684"/>
    </source>
</evidence>
<evidence type="ECO:0000313" key="3">
    <source>
        <dbReference type="EMBL" id="CAI2359852.1"/>
    </source>
</evidence>
<evidence type="ECO:0000256" key="2">
    <source>
        <dbReference type="SAM" id="MobiDB-lite"/>
    </source>
</evidence>
<comment type="caution">
    <text evidence="3">The sequence shown here is derived from an EMBL/GenBank/DDBJ whole genome shotgun (WGS) entry which is preliminary data.</text>
</comment>